<dbReference type="EMBL" id="FOIL01000093">
    <property type="protein sequence ID" value="SET98498.1"/>
    <property type="molecule type" value="Genomic_DNA"/>
</dbReference>
<evidence type="ECO:0000256" key="3">
    <source>
        <dbReference type="ARBA" id="ARBA00022840"/>
    </source>
</evidence>
<dbReference type="AlphaFoldDB" id="A0A1I0IPX0"/>
<dbReference type="OrthoDB" id="9801441at2"/>
<evidence type="ECO:0000259" key="6">
    <source>
        <dbReference type="PROSITE" id="PS50893"/>
    </source>
</evidence>
<dbReference type="SUPFAM" id="SSF52540">
    <property type="entry name" value="P-loop containing nucleoside triphosphate hydrolases"/>
    <property type="match status" value="2"/>
</dbReference>
<dbReference type="InterPro" id="IPR032524">
    <property type="entry name" value="ABC_tran_C"/>
</dbReference>
<reference evidence="7 8" key="1">
    <citation type="submission" date="2016-10" db="EMBL/GenBank/DDBJ databases">
        <authorList>
            <person name="de Groot N.N."/>
        </authorList>
    </citation>
    <scope>NUCLEOTIDE SEQUENCE [LARGE SCALE GENOMIC DNA]</scope>
    <source>
        <strain evidence="7 8">KH1P1</strain>
    </source>
</reference>
<dbReference type="PROSITE" id="PS50893">
    <property type="entry name" value="ABC_TRANSPORTER_2"/>
    <property type="match status" value="2"/>
</dbReference>
<dbReference type="SMART" id="SM00382">
    <property type="entry name" value="AAA"/>
    <property type="match status" value="2"/>
</dbReference>
<proteinExistence type="predicted"/>
<dbReference type="CDD" id="cd03221">
    <property type="entry name" value="ABCF_EF-3"/>
    <property type="match status" value="2"/>
</dbReference>
<evidence type="ECO:0000256" key="5">
    <source>
        <dbReference type="SAM" id="MobiDB-lite"/>
    </source>
</evidence>
<dbReference type="InterPro" id="IPR017871">
    <property type="entry name" value="ABC_transporter-like_CS"/>
</dbReference>
<dbReference type="Gene3D" id="1.10.287.380">
    <property type="entry name" value="Valyl-tRNA synthetase, C-terminal domain"/>
    <property type="match status" value="1"/>
</dbReference>
<keyword evidence="1" id="KW-0677">Repeat</keyword>
<dbReference type="InterPro" id="IPR051309">
    <property type="entry name" value="ABCF_ATPase"/>
</dbReference>
<evidence type="ECO:0000256" key="2">
    <source>
        <dbReference type="ARBA" id="ARBA00022741"/>
    </source>
</evidence>
<evidence type="ECO:0000313" key="7">
    <source>
        <dbReference type="EMBL" id="SET98498.1"/>
    </source>
</evidence>
<dbReference type="STRING" id="1526.SAMN02910262_00630"/>
<keyword evidence="2" id="KW-0547">Nucleotide-binding</keyword>
<evidence type="ECO:0000313" key="8">
    <source>
        <dbReference type="Proteomes" id="UP000199820"/>
    </source>
</evidence>
<dbReference type="InterPro" id="IPR003593">
    <property type="entry name" value="AAA+_ATPase"/>
</dbReference>
<dbReference type="InterPro" id="IPR032781">
    <property type="entry name" value="ABC_tran_Xtn"/>
</dbReference>
<dbReference type="Pfam" id="PF12848">
    <property type="entry name" value="ABC_tran_Xtn"/>
    <property type="match status" value="1"/>
</dbReference>
<gene>
    <name evidence="7" type="ORF">SAMN04487771_10936</name>
</gene>
<dbReference type="PANTHER" id="PTHR42855">
    <property type="entry name" value="ABC TRANSPORTER ATP-BINDING SUBUNIT"/>
    <property type="match status" value="1"/>
</dbReference>
<feature type="domain" description="ABC transporter" evidence="6">
    <location>
        <begin position="3"/>
        <end position="258"/>
    </location>
</feature>
<dbReference type="GO" id="GO:0003677">
    <property type="term" value="F:DNA binding"/>
    <property type="evidence" value="ECO:0007669"/>
    <property type="project" value="InterPro"/>
</dbReference>
<dbReference type="Pfam" id="PF16326">
    <property type="entry name" value="ABC_tran_CTD"/>
    <property type="match status" value="1"/>
</dbReference>
<dbReference type="FunFam" id="3.40.50.300:FF:000309">
    <property type="entry name" value="ABC transporter ATP-binding protein"/>
    <property type="match status" value="1"/>
</dbReference>
<keyword evidence="4" id="KW-0175">Coiled coil</keyword>
<feature type="coiled-coil region" evidence="4">
    <location>
        <begin position="597"/>
        <end position="664"/>
    </location>
</feature>
<evidence type="ECO:0000256" key="4">
    <source>
        <dbReference type="SAM" id="Coils"/>
    </source>
</evidence>
<dbReference type="eggNOG" id="COG0488">
    <property type="taxonomic scope" value="Bacteria"/>
</dbReference>
<dbReference type="PROSITE" id="PS00211">
    <property type="entry name" value="ABC_TRANSPORTER_1"/>
    <property type="match status" value="1"/>
</dbReference>
<dbReference type="Pfam" id="PF00005">
    <property type="entry name" value="ABC_tran"/>
    <property type="match status" value="2"/>
</dbReference>
<dbReference type="RefSeq" id="WP_074650784.1">
    <property type="nucleotide sequence ID" value="NZ_FOIL01000093.1"/>
</dbReference>
<dbReference type="PANTHER" id="PTHR42855:SF2">
    <property type="entry name" value="DRUG RESISTANCE ABC TRANSPORTER,ATP-BINDING PROTEIN"/>
    <property type="match status" value="1"/>
</dbReference>
<accession>A0A1I0IPX0</accession>
<keyword evidence="8" id="KW-1185">Reference proteome</keyword>
<name>A0A1I0IPX0_9FIRM</name>
<dbReference type="GO" id="GO:0016887">
    <property type="term" value="F:ATP hydrolysis activity"/>
    <property type="evidence" value="ECO:0007669"/>
    <property type="project" value="InterPro"/>
</dbReference>
<dbReference type="Gene3D" id="3.40.50.300">
    <property type="entry name" value="P-loop containing nucleotide triphosphate hydrolases"/>
    <property type="match status" value="2"/>
</dbReference>
<dbReference type="InterPro" id="IPR003439">
    <property type="entry name" value="ABC_transporter-like_ATP-bd"/>
</dbReference>
<keyword evidence="3 7" id="KW-0067">ATP-binding</keyword>
<dbReference type="GO" id="GO:0005524">
    <property type="term" value="F:ATP binding"/>
    <property type="evidence" value="ECO:0007669"/>
    <property type="project" value="UniProtKB-KW"/>
</dbReference>
<dbReference type="Proteomes" id="UP000199820">
    <property type="component" value="Unassembled WGS sequence"/>
</dbReference>
<feature type="domain" description="ABC transporter" evidence="6">
    <location>
        <begin position="328"/>
        <end position="541"/>
    </location>
</feature>
<dbReference type="FunFam" id="3.40.50.300:FF:000011">
    <property type="entry name" value="Putative ABC transporter ATP-binding component"/>
    <property type="match status" value="1"/>
</dbReference>
<organism evidence="7 8">
    <name type="scientific">[Clostridium] aminophilum</name>
    <dbReference type="NCBI Taxonomy" id="1526"/>
    <lineage>
        <taxon>Bacteria</taxon>
        <taxon>Bacillati</taxon>
        <taxon>Bacillota</taxon>
        <taxon>Clostridia</taxon>
        <taxon>Lachnospirales</taxon>
        <taxon>Lachnospiraceae</taxon>
    </lineage>
</organism>
<sequence>MILSCNNITKTFNGNTILDHVSFHIEEHARCSIVGINGAGKSTLLKIIIGEMNPDEGDVTVQHGKTVGYLAQHQDLDDTTPIYECLMEVKQPILEMERRLRALEHRMTETEGDDLQKVMDDYSRLDHEYELANGYAWQSEITGVLKGLGFAEEEFRRPVCELSGGQKTRVSLGKLLLSKPDIIMLDEPTNHLDMNSIAWLETYLLNYAGTVIIVAHDRYFLDRVSTQIVEIDHGKAMSFPGNYTEYSKKKAIVRAGIIRAYMNQQAEIKHQEAVIAKLRSFNREKFIKRADSREKMLDKMELLEKPEEDSTEMHFTLEPSVASGKDVLTVTGLEKGFDGDILFRDVNFEIHRGERVAIIGNNGTGKSTLLKLIIGQLLPDSGEIRRGTKVNIGYYDQEHQVLDMDKTIFQEISDEHPDMNNTEIRNVLAAFLFTGEDVFKRIGSLSGGERGRVSLAKLMLSEANFLILDEPTNHLDIASKEILENALNRYTGTVLCVSHDRYFINQTATRVLDLTMGSLLNYIGNYDYYLEKKEDTEKAFLEKISRKPSSGKTGDLSSPESAAGTVFGSIGQKNAAAGRSDSAGKEVSDGKLSWQQQKEEQARIRKIQNDLKKTEKEIHELETRSEEIDGILSQTDIYSDVAKLMKLNREKEEITAKLEPLYEKWEELAEME</sequence>
<evidence type="ECO:0000256" key="1">
    <source>
        <dbReference type="ARBA" id="ARBA00022737"/>
    </source>
</evidence>
<dbReference type="InterPro" id="IPR037118">
    <property type="entry name" value="Val-tRNA_synth_C_sf"/>
</dbReference>
<feature type="region of interest" description="Disordered" evidence="5">
    <location>
        <begin position="575"/>
        <end position="595"/>
    </location>
</feature>
<dbReference type="InterPro" id="IPR027417">
    <property type="entry name" value="P-loop_NTPase"/>
</dbReference>
<protein>
    <submittedName>
        <fullName evidence="7">ATP-binding cassette, subfamily F, member 3</fullName>
    </submittedName>
</protein>